<accession>X0QC36</accession>
<keyword evidence="2" id="KW-1185">Reference proteome</keyword>
<evidence type="ECO:0000313" key="2">
    <source>
        <dbReference type="Proteomes" id="UP000019491"/>
    </source>
</evidence>
<sequence>MTSHDAIRRWIAEQMCLDLEAADPAVLAYLDEVTAVAEAGYVRSLLKLESYHPLVG</sequence>
<comment type="caution">
    <text evidence="1">The sequence shown here is derived from an EMBL/GenBank/DDBJ whole genome shotgun (WGS) entry which is preliminary data.</text>
</comment>
<dbReference type="AlphaFoldDB" id="X0QC36"/>
<name>X0QC36_RHOWR</name>
<reference evidence="1 2" key="1">
    <citation type="submission" date="2014-02" db="EMBL/GenBank/DDBJ databases">
        <title>Whole genome shotgun sequence of Rhodococcus wratislaviensis NBRC 100605.</title>
        <authorList>
            <person name="Hosoyama A."/>
            <person name="Tsuchikane K."/>
            <person name="Yoshida I."/>
            <person name="Ohji S."/>
            <person name="Ichikawa N."/>
            <person name="Yamazoe A."/>
            <person name="Fujita N."/>
        </authorList>
    </citation>
    <scope>NUCLEOTIDE SEQUENCE [LARGE SCALE GENOMIC DNA]</scope>
    <source>
        <strain evidence="1 2">NBRC 100605</strain>
    </source>
</reference>
<dbReference type="EMBL" id="BAWF01000069">
    <property type="protein sequence ID" value="GAF49147.1"/>
    <property type="molecule type" value="Genomic_DNA"/>
</dbReference>
<dbReference type="RefSeq" id="WP_167344061.1">
    <property type="nucleotide sequence ID" value="NZ_BAWF01000069.1"/>
</dbReference>
<protein>
    <submittedName>
        <fullName evidence="1">Uncharacterized protein</fullName>
    </submittedName>
</protein>
<proteinExistence type="predicted"/>
<dbReference type="Proteomes" id="UP000019491">
    <property type="component" value="Unassembled WGS sequence"/>
</dbReference>
<evidence type="ECO:0000313" key="1">
    <source>
        <dbReference type="EMBL" id="GAF49147.1"/>
    </source>
</evidence>
<gene>
    <name evidence="1" type="ORF">RW1_069_00150</name>
</gene>
<organism evidence="1 2">
    <name type="scientific">Rhodococcus wratislaviensis NBRC 100605</name>
    <dbReference type="NCBI Taxonomy" id="1219028"/>
    <lineage>
        <taxon>Bacteria</taxon>
        <taxon>Bacillati</taxon>
        <taxon>Actinomycetota</taxon>
        <taxon>Actinomycetes</taxon>
        <taxon>Mycobacteriales</taxon>
        <taxon>Nocardiaceae</taxon>
        <taxon>Rhodococcus</taxon>
    </lineage>
</organism>